<name>A0AA35XLM6_GEOBA</name>
<dbReference type="HAMAP" id="MF_00270">
    <property type="entry name" value="Ribosomal_bS18"/>
    <property type="match status" value="1"/>
</dbReference>
<dbReference type="InterPro" id="IPR001648">
    <property type="entry name" value="Ribosomal_bS18"/>
</dbReference>
<comment type="caution">
    <text evidence="6">The sequence shown here is derived from an EMBL/GenBank/DDBJ whole genome shotgun (WGS) entry which is preliminary data.</text>
</comment>
<keyword evidence="7" id="KW-1185">Reference proteome</keyword>
<dbReference type="AlphaFoldDB" id="A0AA35XLM6"/>
<evidence type="ECO:0000313" key="6">
    <source>
        <dbReference type="EMBL" id="CAI8056950.1"/>
    </source>
</evidence>
<evidence type="ECO:0000256" key="4">
    <source>
        <dbReference type="RuleBase" id="RU003910"/>
    </source>
</evidence>
<proteinExistence type="inferred from homology"/>
<keyword evidence="3 4" id="KW-0687">Ribonucleoprotein</keyword>
<dbReference type="GO" id="GO:0006412">
    <property type="term" value="P:translation"/>
    <property type="evidence" value="ECO:0007669"/>
    <property type="project" value="InterPro"/>
</dbReference>
<evidence type="ECO:0000256" key="2">
    <source>
        <dbReference type="ARBA" id="ARBA00022980"/>
    </source>
</evidence>
<dbReference type="GO" id="GO:0022627">
    <property type="term" value="C:cytosolic small ribosomal subunit"/>
    <property type="evidence" value="ECO:0007669"/>
    <property type="project" value="TreeGrafter"/>
</dbReference>
<sequence length="163" mass="16667">MTTPTPSSAPEPSAAPGTPAPPPAPVAGGPINPPADGAPRRPGGFGGGPGGPRPGGGGPGGGRPPSRGGPRTGPGGRGGGRRYGPRRRVCNFTVEKVTPDYKDVDRLRRYISEQGKIDPTRKTGTSAKNQRLLATAIKRARFLALLPYAPEHSINVGMRPGGR</sequence>
<evidence type="ECO:0000256" key="1">
    <source>
        <dbReference type="ARBA" id="ARBA00005589"/>
    </source>
</evidence>
<evidence type="ECO:0000256" key="5">
    <source>
        <dbReference type="SAM" id="MobiDB-lite"/>
    </source>
</evidence>
<dbReference type="PANTHER" id="PTHR13479:SF40">
    <property type="entry name" value="SMALL RIBOSOMAL SUBUNIT PROTEIN BS18M"/>
    <property type="match status" value="1"/>
</dbReference>
<dbReference type="NCBIfam" id="TIGR00165">
    <property type="entry name" value="S18"/>
    <property type="match status" value="1"/>
</dbReference>
<dbReference type="SUPFAM" id="SSF46911">
    <property type="entry name" value="Ribosomal protein S18"/>
    <property type="match status" value="1"/>
</dbReference>
<evidence type="ECO:0000313" key="7">
    <source>
        <dbReference type="Proteomes" id="UP001174909"/>
    </source>
</evidence>
<dbReference type="Pfam" id="PF01084">
    <property type="entry name" value="Ribosomal_S18"/>
    <property type="match status" value="1"/>
</dbReference>
<comment type="similarity">
    <text evidence="1 4">Belongs to the bacterial ribosomal protein bS18 family.</text>
</comment>
<feature type="compositionally biased region" description="Low complexity" evidence="5">
    <location>
        <begin position="1"/>
        <end position="17"/>
    </location>
</feature>
<organism evidence="6 7">
    <name type="scientific">Geodia barretti</name>
    <name type="common">Barrett's horny sponge</name>
    <dbReference type="NCBI Taxonomy" id="519541"/>
    <lineage>
        <taxon>Eukaryota</taxon>
        <taxon>Metazoa</taxon>
        <taxon>Porifera</taxon>
        <taxon>Demospongiae</taxon>
        <taxon>Heteroscleromorpha</taxon>
        <taxon>Tetractinellida</taxon>
        <taxon>Astrophorina</taxon>
        <taxon>Geodiidae</taxon>
        <taxon>Geodia</taxon>
    </lineage>
</organism>
<gene>
    <name evidence="6" type="ORF">GBAR_LOCUS31023</name>
</gene>
<dbReference type="PANTHER" id="PTHR13479">
    <property type="entry name" value="30S RIBOSOMAL PROTEIN S18"/>
    <property type="match status" value="1"/>
</dbReference>
<dbReference type="GO" id="GO:0003735">
    <property type="term" value="F:structural constituent of ribosome"/>
    <property type="evidence" value="ECO:0007669"/>
    <property type="project" value="InterPro"/>
</dbReference>
<dbReference type="PRINTS" id="PR00974">
    <property type="entry name" value="RIBOSOMALS18"/>
</dbReference>
<keyword evidence="2 4" id="KW-0689">Ribosomal protein</keyword>
<dbReference type="InterPro" id="IPR036870">
    <property type="entry name" value="Ribosomal_bS18_sf"/>
</dbReference>
<dbReference type="Proteomes" id="UP001174909">
    <property type="component" value="Unassembled WGS sequence"/>
</dbReference>
<feature type="compositionally biased region" description="Gly residues" evidence="5">
    <location>
        <begin position="43"/>
        <end position="63"/>
    </location>
</feature>
<feature type="region of interest" description="Disordered" evidence="5">
    <location>
        <begin position="1"/>
        <end position="87"/>
    </location>
</feature>
<accession>A0AA35XLM6</accession>
<evidence type="ECO:0000256" key="3">
    <source>
        <dbReference type="ARBA" id="ARBA00023274"/>
    </source>
</evidence>
<protein>
    <submittedName>
        <fullName evidence="6">30S ribosomal protein S18</fullName>
    </submittedName>
</protein>
<dbReference type="GO" id="GO:0070181">
    <property type="term" value="F:small ribosomal subunit rRNA binding"/>
    <property type="evidence" value="ECO:0007669"/>
    <property type="project" value="TreeGrafter"/>
</dbReference>
<reference evidence="6" key="1">
    <citation type="submission" date="2023-03" db="EMBL/GenBank/DDBJ databases">
        <authorList>
            <person name="Steffen K."/>
            <person name="Cardenas P."/>
        </authorList>
    </citation>
    <scope>NUCLEOTIDE SEQUENCE</scope>
</reference>
<feature type="compositionally biased region" description="Low complexity" evidence="5">
    <location>
        <begin position="26"/>
        <end position="42"/>
    </location>
</feature>
<dbReference type="Gene3D" id="4.10.640.10">
    <property type="entry name" value="Ribosomal protein S18"/>
    <property type="match status" value="1"/>
</dbReference>
<dbReference type="EMBL" id="CASHTH010004408">
    <property type="protein sequence ID" value="CAI8056950.1"/>
    <property type="molecule type" value="Genomic_DNA"/>
</dbReference>